<feature type="domain" description="Polyvalent protein metallopeptidase" evidence="2">
    <location>
        <begin position="224"/>
        <end position="332"/>
    </location>
</feature>
<protein>
    <submittedName>
        <fullName evidence="3">Antirestriction protein ArdC</fullName>
    </submittedName>
</protein>
<gene>
    <name evidence="3" type="ORF">JOH49_006148</name>
</gene>
<reference evidence="3" key="1">
    <citation type="submission" date="2021-02" db="EMBL/GenBank/DDBJ databases">
        <title>Genomic Encyclopedia of Type Strains, Phase IV (KMG-V): Genome sequencing to study the core and pangenomes of soil and plant-associated prokaryotes.</title>
        <authorList>
            <person name="Whitman W."/>
        </authorList>
    </citation>
    <scope>NUCLEOTIDE SEQUENCE</scope>
    <source>
        <strain evidence="3">USDA 406</strain>
    </source>
</reference>
<dbReference type="AlphaFoldDB" id="A0A8I1YAL9"/>
<dbReference type="Pfam" id="PF18818">
    <property type="entry name" value="MPTase-PolyVal"/>
    <property type="match status" value="1"/>
</dbReference>
<comment type="caution">
    <text evidence="3">The sequence shown here is derived from an EMBL/GenBank/DDBJ whole genome shotgun (WGS) entry which is preliminary data.</text>
</comment>
<dbReference type="RefSeq" id="WP_311989138.1">
    <property type="nucleotide sequence ID" value="NZ_JAFICZ010000001.1"/>
</dbReference>
<dbReference type="Pfam" id="PF08401">
    <property type="entry name" value="ArdcN"/>
    <property type="match status" value="1"/>
</dbReference>
<accession>A0A8I1YAL9</accession>
<dbReference type="Proteomes" id="UP000673383">
    <property type="component" value="Unassembled WGS sequence"/>
</dbReference>
<dbReference type="PIRSF" id="PIRSF037112">
    <property type="entry name" value="Antirestriction_ArdC"/>
    <property type="match status" value="1"/>
</dbReference>
<dbReference type="InterPro" id="IPR041459">
    <property type="entry name" value="MPTase-PolyVal"/>
</dbReference>
<feature type="domain" description="N-terminal" evidence="1">
    <location>
        <begin position="67"/>
        <end position="197"/>
    </location>
</feature>
<dbReference type="InterPro" id="IPR017113">
    <property type="entry name" value="Antirestriction_ArdC"/>
</dbReference>
<dbReference type="EMBL" id="JAFICZ010000001">
    <property type="protein sequence ID" value="MBP1296395.1"/>
    <property type="molecule type" value="Genomic_DNA"/>
</dbReference>
<evidence type="ECO:0000313" key="3">
    <source>
        <dbReference type="EMBL" id="MBP1296395.1"/>
    </source>
</evidence>
<organism evidence="3 4">
    <name type="scientific">Bradyrhizobium elkanii</name>
    <dbReference type="NCBI Taxonomy" id="29448"/>
    <lineage>
        <taxon>Bacteria</taxon>
        <taxon>Pseudomonadati</taxon>
        <taxon>Pseudomonadota</taxon>
        <taxon>Alphaproteobacteria</taxon>
        <taxon>Hyphomicrobiales</taxon>
        <taxon>Nitrobacteraceae</taxon>
        <taxon>Bradyrhizobium</taxon>
    </lineage>
</organism>
<dbReference type="InterPro" id="IPR013610">
    <property type="entry name" value="ArdC_N"/>
</dbReference>
<proteinExistence type="predicted"/>
<name>A0A8I1YAL9_BRAEL</name>
<evidence type="ECO:0000259" key="1">
    <source>
        <dbReference type="Pfam" id="PF08401"/>
    </source>
</evidence>
<sequence length="332" mass="36135">MIETNAAARSSADAPAVPVRLASSFGAVRSLFAAHPAFRGQGAKGRATEIVVSKMSGKAEAPQPGQSIYQEITTKIIAELEAGTFPWARPWDANPAKAAFSLPSNAATGKNYSGINILILWGRLHECGFSVQRWLTYRQAQSLGARIRKGEHGVVVCYADRFIPRGEQAANRPAATDASEQGLDEAAIPFLRRYVVFNVDQCEDLPERLIAAAPALPEREIVPEADRLANATGAAIRVGGASAFYDPASDSVHIPPQVAFFEQINYYRTLFHELGHWTGHTKRLDRDQSGAFGSKAYAREELVAELTAAFVCASLRIRPTVRHADYLGSWLE</sequence>
<evidence type="ECO:0000259" key="2">
    <source>
        <dbReference type="Pfam" id="PF18818"/>
    </source>
</evidence>
<evidence type="ECO:0000313" key="4">
    <source>
        <dbReference type="Proteomes" id="UP000673383"/>
    </source>
</evidence>
<dbReference type="GO" id="GO:0003697">
    <property type="term" value="F:single-stranded DNA binding"/>
    <property type="evidence" value="ECO:0007669"/>
    <property type="project" value="InterPro"/>
</dbReference>